<protein>
    <submittedName>
        <fullName evidence="1">Uncharacterized protein</fullName>
    </submittedName>
</protein>
<name>A0ACB7G350_MANES</name>
<evidence type="ECO:0000313" key="1">
    <source>
        <dbReference type="EMBL" id="KAG8634304.1"/>
    </source>
</evidence>
<dbReference type="Proteomes" id="UP000091857">
    <property type="component" value="Chromosome 17"/>
</dbReference>
<keyword evidence="2" id="KW-1185">Reference proteome</keyword>
<comment type="caution">
    <text evidence="1">The sequence shown here is derived from an EMBL/GenBank/DDBJ whole genome shotgun (WGS) entry which is preliminary data.</text>
</comment>
<evidence type="ECO:0000313" key="2">
    <source>
        <dbReference type="Proteomes" id="UP000091857"/>
    </source>
</evidence>
<dbReference type="EMBL" id="CM004403">
    <property type="protein sequence ID" value="KAG8634304.1"/>
    <property type="molecule type" value="Genomic_DNA"/>
</dbReference>
<organism evidence="1 2">
    <name type="scientific">Manihot esculenta</name>
    <name type="common">Cassava</name>
    <name type="synonym">Jatropha manihot</name>
    <dbReference type="NCBI Taxonomy" id="3983"/>
    <lineage>
        <taxon>Eukaryota</taxon>
        <taxon>Viridiplantae</taxon>
        <taxon>Streptophyta</taxon>
        <taxon>Embryophyta</taxon>
        <taxon>Tracheophyta</taxon>
        <taxon>Spermatophyta</taxon>
        <taxon>Magnoliopsida</taxon>
        <taxon>eudicotyledons</taxon>
        <taxon>Gunneridae</taxon>
        <taxon>Pentapetalae</taxon>
        <taxon>rosids</taxon>
        <taxon>fabids</taxon>
        <taxon>Malpighiales</taxon>
        <taxon>Euphorbiaceae</taxon>
        <taxon>Crotonoideae</taxon>
        <taxon>Manihoteae</taxon>
        <taxon>Manihot</taxon>
    </lineage>
</organism>
<proteinExistence type="predicted"/>
<sequence>MYPYMELELPFARHFSANAADVKVDRDDQVLENYKRSFQIDGEVASADVLRAELFHVRTDVENLTVYSQELTAINGDHAEAIKNTFEPEIETFRREVQRGRFSDQTLHILESLLVCKDVKSLMGTRSRLTEFMRSEFLSVMRDIKEKTVQQKLWILEFFVHTFALLGDIEGCLALKYESLLLREVKSSDCQFLQVSCMEWLNFAERLLDNGFYPIARQACENALLHIKKDDGEFSGNKRIKRLRDHAVICAASGSVQALATEYLKRKTIEKSNISSPISKEAQCMASSLFRNGIKKRNVRQLLESQRTRVPEIFKFTAP</sequence>
<gene>
    <name evidence="1" type="ORF">MANES_17G034600v8</name>
</gene>
<reference evidence="2" key="1">
    <citation type="journal article" date="2016" name="Nat. Biotechnol.">
        <title>Sequencing wild and cultivated cassava and related species reveals extensive interspecific hybridization and genetic diversity.</title>
        <authorList>
            <person name="Bredeson J.V."/>
            <person name="Lyons J.B."/>
            <person name="Prochnik S.E."/>
            <person name="Wu G.A."/>
            <person name="Ha C.M."/>
            <person name="Edsinger-Gonzales E."/>
            <person name="Grimwood J."/>
            <person name="Schmutz J."/>
            <person name="Rabbi I.Y."/>
            <person name="Egesi C."/>
            <person name="Nauluvula P."/>
            <person name="Lebot V."/>
            <person name="Ndunguru J."/>
            <person name="Mkamilo G."/>
            <person name="Bart R.S."/>
            <person name="Setter T.L."/>
            <person name="Gleadow R.M."/>
            <person name="Kulakow P."/>
            <person name="Ferguson M.E."/>
            <person name="Rounsley S."/>
            <person name="Rokhsar D.S."/>
        </authorList>
    </citation>
    <scope>NUCLEOTIDE SEQUENCE [LARGE SCALE GENOMIC DNA]</scope>
    <source>
        <strain evidence="2">cv. AM560-2</strain>
    </source>
</reference>
<accession>A0ACB7G350</accession>